<dbReference type="EMBL" id="CAJVPI010000579">
    <property type="protein sequence ID" value="CAG8552127.1"/>
    <property type="molecule type" value="Genomic_DNA"/>
</dbReference>
<feature type="non-terminal residue" evidence="1">
    <location>
        <position position="1"/>
    </location>
</feature>
<proteinExistence type="predicted"/>
<evidence type="ECO:0000313" key="2">
    <source>
        <dbReference type="Proteomes" id="UP000789739"/>
    </source>
</evidence>
<dbReference type="Proteomes" id="UP000789739">
    <property type="component" value="Unassembled WGS sequence"/>
</dbReference>
<protein>
    <submittedName>
        <fullName evidence="1">9494_t:CDS:1</fullName>
    </submittedName>
</protein>
<evidence type="ECO:0000313" key="1">
    <source>
        <dbReference type="EMBL" id="CAG8552127.1"/>
    </source>
</evidence>
<dbReference type="AlphaFoldDB" id="A0A9N9B4F3"/>
<comment type="caution">
    <text evidence="1">The sequence shown here is derived from an EMBL/GenBank/DDBJ whole genome shotgun (WGS) entry which is preliminary data.</text>
</comment>
<accession>A0A9N9B4F3</accession>
<keyword evidence="2" id="KW-1185">Reference proteome</keyword>
<gene>
    <name evidence="1" type="ORF">PBRASI_LOCUS5147</name>
</gene>
<sequence>PMLSTPVISNPIVISPYGSYLLYPTPILLPTSSTETIPQQYQVPSSFFGQTNNNQMMEVDDYYEPNGINSNGTV</sequence>
<name>A0A9N9B4F3_9GLOM</name>
<organism evidence="1 2">
    <name type="scientific">Paraglomus brasilianum</name>
    <dbReference type="NCBI Taxonomy" id="144538"/>
    <lineage>
        <taxon>Eukaryota</taxon>
        <taxon>Fungi</taxon>
        <taxon>Fungi incertae sedis</taxon>
        <taxon>Mucoromycota</taxon>
        <taxon>Glomeromycotina</taxon>
        <taxon>Glomeromycetes</taxon>
        <taxon>Paraglomerales</taxon>
        <taxon>Paraglomeraceae</taxon>
        <taxon>Paraglomus</taxon>
    </lineage>
</organism>
<reference evidence="1" key="1">
    <citation type="submission" date="2021-06" db="EMBL/GenBank/DDBJ databases">
        <authorList>
            <person name="Kallberg Y."/>
            <person name="Tangrot J."/>
            <person name="Rosling A."/>
        </authorList>
    </citation>
    <scope>NUCLEOTIDE SEQUENCE</scope>
    <source>
        <strain evidence="1">BR232B</strain>
    </source>
</reference>